<dbReference type="AlphaFoldDB" id="A0A8R2LVW0"/>
<reference evidence="8" key="2">
    <citation type="submission" date="2022-06" db="UniProtKB">
        <authorList>
            <consortium name="EnsemblMetazoa"/>
        </authorList>
    </citation>
    <scope>IDENTIFICATION</scope>
    <source>
        <strain evidence="8">p50T (Dazao)</strain>
    </source>
</reference>
<sequence length="537" mass="58050">MAATTPLYENVLSVSVCICHKMVLQSAYDNEGFHNNEPCGYDNEAAKTHTFDEAIELAGNGRYNIILLATMSTAIIAMGLDMFGFSVIVTGASCDFQLDHAQKSILLSMPFGGSIIMAYPWGYISDTQGRRKSLLIALSISYVVSTLSAFSPHWIVLAVLRFISTSFCSCAQSATYTLLGESCSVRVKGAFLLIMTSVLNFGFATYMLIAYGILNQKFSYDLGLLTFIPWRLLTIVLALPLGISAISLFFLCESPKFLLNSNKEGQALEVIKRIWEINRQDGLFPVKKLVLNEEGNVSSKDVPFLRSLWQQTVPLFKPPLLFGTIKLFYLTSIIYSVSNAFYVWYPFLVDSIIGNLASPNITGPAGLCEMISFISSSSAAGSETSQIACVTGVDSTTVLGALVSGVFTVAVNLAISKLSSRKKTLSISIFLISGLVGAATTTVTNNIVAFILFFGLAFVGLGIGVVFSYYVDLYPTSYRGMAACLGVMVARLSGLGGINLIGAYITTNCETTFYVCSAYMLSGALVSMSLPADRIKK</sequence>
<evidence type="ECO:0000313" key="8">
    <source>
        <dbReference type="EnsemblMetazoa" id="XP_037867726.1"/>
    </source>
</evidence>
<evidence type="ECO:0000256" key="4">
    <source>
        <dbReference type="ARBA" id="ARBA00022989"/>
    </source>
</evidence>
<dbReference type="GO" id="GO:0022857">
    <property type="term" value="F:transmembrane transporter activity"/>
    <property type="evidence" value="ECO:0007669"/>
    <property type="project" value="InterPro"/>
</dbReference>
<reference evidence="9" key="1">
    <citation type="journal article" date="2008" name="Insect Biochem. Mol. Biol.">
        <title>The genome of a lepidopteran model insect, the silkworm Bombyx mori.</title>
        <authorList>
            <consortium name="International Silkworm Genome Consortium"/>
        </authorList>
    </citation>
    <scope>NUCLEOTIDE SEQUENCE [LARGE SCALE GENOMIC DNA]</scope>
    <source>
        <strain evidence="9">p50T</strain>
    </source>
</reference>
<dbReference type="PANTHER" id="PTHR23511:SF35">
    <property type="entry name" value="MAJOR FACILITATOR SUPERFAMILY (MFS) PROFILE DOMAIN-CONTAINING PROTEIN"/>
    <property type="match status" value="1"/>
</dbReference>
<keyword evidence="9" id="KW-1185">Reference proteome</keyword>
<dbReference type="InterPro" id="IPR020846">
    <property type="entry name" value="MFS_dom"/>
</dbReference>
<evidence type="ECO:0000313" key="9">
    <source>
        <dbReference type="Proteomes" id="UP000005204"/>
    </source>
</evidence>
<dbReference type="InterPro" id="IPR011701">
    <property type="entry name" value="MFS"/>
</dbReference>
<dbReference type="SUPFAM" id="SSF103473">
    <property type="entry name" value="MFS general substrate transporter"/>
    <property type="match status" value="1"/>
</dbReference>
<feature type="transmembrane region" description="Helical" evidence="6">
    <location>
        <begin position="511"/>
        <end position="532"/>
    </location>
</feature>
<protein>
    <recommendedName>
        <fullName evidence="7">Major facilitator superfamily (MFS) profile domain-containing protein</fullName>
    </recommendedName>
</protein>
<keyword evidence="2" id="KW-0813">Transport</keyword>
<feature type="transmembrane region" description="Helical" evidence="6">
    <location>
        <begin position="162"/>
        <end position="179"/>
    </location>
</feature>
<dbReference type="GO" id="GO:0016020">
    <property type="term" value="C:membrane"/>
    <property type="evidence" value="ECO:0007669"/>
    <property type="project" value="UniProtKB-SubCell"/>
</dbReference>
<evidence type="ECO:0000256" key="6">
    <source>
        <dbReference type="SAM" id="Phobius"/>
    </source>
</evidence>
<evidence type="ECO:0000256" key="1">
    <source>
        <dbReference type="ARBA" id="ARBA00004141"/>
    </source>
</evidence>
<feature type="transmembrane region" description="Helical" evidence="6">
    <location>
        <begin position="134"/>
        <end position="156"/>
    </location>
</feature>
<evidence type="ECO:0000259" key="7">
    <source>
        <dbReference type="PROSITE" id="PS50850"/>
    </source>
</evidence>
<keyword evidence="4 6" id="KW-1133">Transmembrane helix</keyword>
<evidence type="ECO:0000256" key="2">
    <source>
        <dbReference type="ARBA" id="ARBA00022448"/>
    </source>
</evidence>
<dbReference type="SMR" id="A0A8R2LVW0"/>
<feature type="transmembrane region" description="Helical" evidence="6">
    <location>
        <begin position="327"/>
        <end position="345"/>
    </location>
</feature>
<evidence type="ECO:0000256" key="3">
    <source>
        <dbReference type="ARBA" id="ARBA00022692"/>
    </source>
</evidence>
<dbReference type="Pfam" id="PF07690">
    <property type="entry name" value="MFS_1"/>
    <property type="match status" value="1"/>
</dbReference>
<evidence type="ECO:0000256" key="5">
    <source>
        <dbReference type="ARBA" id="ARBA00023136"/>
    </source>
</evidence>
<dbReference type="Proteomes" id="UP000005204">
    <property type="component" value="Unassembled WGS sequence"/>
</dbReference>
<feature type="transmembrane region" description="Helical" evidence="6">
    <location>
        <begin position="483"/>
        <end position="505"/>
    </location>
</feature>
<name>A0A8R2LVW0_BOMMO</name>
<feature type="transmembrane region" description="Helical" evidence="6">
    <location>
        <begin position="104"/>
        <end position="122"/>
    </location>
</feature>
<comment type="subcellular location">
    <subcellularLocation>
        <location evidence="1">Membrane</location>
        <topology evidence="1">Multi-pass membrane protein</topology>
    </subcellularLocation>
</comment>
<feature type="transmembrane region" description="Helical" evidence="6">
    <location>
        <begin position="65"/>
        <end position="92"/>
    </location>
</feature>
<feature type="transmembrane region" description="Helical" evidence="6">
    <location>
        <begin position="233"/>
        <end position="252"/>
    </location>
</feature>
<dbReference type="Gene3D" id="1.20.1250.20">
    <property type="entry name" value="MFS general substrate transporter like domains"/>
    <property type="match status" value="1"/>
</dbReference>
<feature type="transmembrane region" description="Helical" evidence="6">
    <location>
        <begin position="447"/>
        <end position="471"/>
    </location>
</feature>
<feature type="transmembrane region" description="Helical" evidence="6">
    <location>
        <begin position="398"/>
        <end position="415"/>
    </location>
</feature>
<keyword evidence="5 6" id="KW-0472">Membrane</keyword>
<dbReference type="PANTHER" id="PTHR23511">
    <property type="entry name" value="SYNAPTIC VESICLE GLYCOPROTEIN 2"/>
    <property type="match status" value="1"/>
</dbReference>
<organism evidence="8 9">
    <name type="scientific">Bombyx mori</name>
    <name type="common">Silk moth</name>
    <dbReference type="NCBI Taxonomy" id="7091"/>
    <lineage>
        <taxon>Eukaryota</taxon>
        <taxon>Metazoa</taxon>
        <taxon>Ecdysozoa</taxon>
        <taxon>Arthropoda</taxon>
        <taxon>Hexapoda</taxon>
        <taxon>Insecta</taxon>
        <taxon>Pterygota</taxon>
        <taxon>Neoptera</taxon>
        <taxon>Endopterygota</taxon>
        <taxon>Lepidoptera</taxon>
        <taxon>Glossata</taxon>
        <taxon>Ditrysia</taxon>
        <taxon>Bombycoidea</taxon>
        <taxon>Bombycidae</taxon>
        <taxon>Bombycinae</taxon>
        <taxon>Bombyx</taxon>
    </lineage>
</organism>
<feature type="transmembrane region" description="Helical" evidence="6">
    <location>
        <begin position="424"/>
        <end position="441"/>
    </location>
</feature>
<accession>A0A8R2LVW0</accession>
<feature type="transmembrane region" description="Helical" evidence="6">
    <location>
        <begin position="191"/>
        <end position="213"/>
    </location>
</feature>
<keyword evidence="3 6" id="KW-0812">Transmembrane</keyword>
<dbReference type="EnsemblMetazoa" id="XM_038011798.1">
    <property type="protein sequence ID" value="XP_037867726.1"/>
    <property type="gene ID" value="LOC101743935"/>
</dbReference>
<dbReference type="InterPro" id="IPR036259">
    <property type="entry name" value="MFS_trans_sf"/>
</dbReference>
<dbReference type="PROSITE" id="PS50850">
    <property type="entry name" value="MFS"/>
    <property type="match status" value="1"/>
</dbReference>
<proteinExistence type="predicted"/>
<feature type="domain" description="Major facilitator superfamily (MFS) profile" evidence="7">
    <location>
        <begin position="65"/>
        <end position="535"/>
    </location>
</feature>